<organism evidence="1 2">
    <name type="scientific">Heyndrickxia oleronia</name>
    <dbReference type="NCBI Taxonomy" id="38875"/>
    <lineage>
        <taxon>Bacteria</taxon>
        <taxon>Bacillati</taxon>
        <taxon>Bacillota</taxon>
        <taxon>Bacilli</taxon>
        <taxon>Bacillales</taxon>
        <taxon>Bacillaceae</taxon>
        <taxon>Heyndrickxia</taxon>
    </lineage>
</organism>
<name>A0A8E2LBX0_9BACI</name>
<reference evidence="1 2" key="1">
    <citation type="submission" date="2017-01" db="EMBL/GenBank/DDBJ databases">
        <title>Draft genome sequence of Bacillus oleronius.</title>
        <authorList>
            <person name="Allam M."/>
        </authorList>
    </citation>
    <scope>NUCLEOTIDE SEQUENCE [LARGE SCALE GENOMIC DNA]</scope>
    <source>
        <strain evidence="1 2">DSM 9356</strain>
    </source>
</reference>
<evidence type="ECO:0000313" key="1">
    <source>
        <dbReference type="EMBL" id="OOP62449.1"/>
    </source>
</evidence>
<gene>
    <name evidence="1" type="ORF">BWZ43_25605</name>
</gene>
<dbReference type="EMBL" id="MTLA01000556">
    <property type="protein sequence ID" value="OOP62449.1"/>
    <property type="molecule type" value="Genomic_DNA"/>
</dbReference>
<protein>
    <submittedName>
        <fullName evidence="1">Uncharacterized protein</fullName>
    </submittedName>
</protein>
<sequence>MNVWSVINMDLSKYTINNMKERLEEKLILSKELVNEGEYKKRSNIISIVEKEWILKEWFCSVDIGEWEDVEIIIHGSNEAPVEELLSLADRLFKQIGIHLEKALVYLKKFIPSQEIDNYDLSTITIGRIVNFDDSILLGFSIHFVYGDYPYAFQYKVKFKEDGWPIGFEAGPL</sequence>
<evidence type="ECO:0000313" key="2">
    <source>
        <dbReference type="Proteomes" id="UP000189761"/>
    </source>
</evidence>
<dbReference type="AlphaFoldDB" id="A0A8E2LBX0"/>
<dbReference type="Proteomes" id="UP000189761">
    <property type="component" value="Unassembled WGS sequence"/>
</dbReference>
<proteinExistence type="predicted"/>
<keyword evidence="2" id="KW-1185">Reference proteome</keyword>
<comment type="caution">
    <text evidence="1">The sequence shown here is derived from an EMBL/GenBank/DDBJ whole genome shotgun (WGS) entry which is preliminary data.</text>
</comment>
<accession>A0A8E2LBX0</accession>